<sequence length="94" mass="10678">MDVCPLADGLEQLAACGVLFAAVRDDDQPGAHRRCRRRFQLQPRRQPLGDDLYTADIVGKNADHIGKREEHAVIDTVARFYRHGRDGYALRGRY</sequence>
<keyword evidence="2" id="KW-1185">Reference proteome</keyword>
<evidence type="ECO:0000313" key="2">
    <source>
        <dbReference type="Proteomes" id="UP000027238"/>
    </source>
</evidence>
<dbReference type="Proteomes" id="UP000027238">
    <property type="component" value="Unassembled WGS sequence"/>
</dbReference>
<organism evidence="1 2">
    <name type="scientific">Colletotrichum sublineola</name>
    <name type="common">Sorghum anthracnose fungus</name>
    <dbReference type="NCBI Taxonomy" id="1173701"/>
    <lineage>
        <taxon>Eukaryota</taxon>
        <taxon>Fungi</taxon>
        <taxon>Dikarya</taxon>
        <taxon>Ascomycota</taxon>
        <taxon>Pezizomycotina</taxon>
        <taxon>Sordariomycetes</taxon>
        <taxon>Hypocreomycetidae</taxon>
        <taxon>Glomerellales</taxon>
        <taxon>Glomerellaceae</taxon>
        <taxon>Colletotrichum</taxon>
        <taxon>Colletotrichum graminicola species complex</taxon>
    </lineage>
</organism>
<comment type="caution">
    <text evidence="1">The sequence shown here is derived from an EMBL/GenBank/DDBJ whole genome shotgun (WGS) entry which is preliminary data.</text>
</comment>
<gene>
    <name evidence="1" type="ORF">CSUB01_12617</name>
</gene>
<evidence type="ECO:0000313" key="1">
    <source>
        <dbReference type="EMBL" id="KDN60076.1"/>
    </source>
</evidence>
<reference evidence="2" key="1">
    <citation type="journal article" date="2014" name="Genome Announc.">
        <title>Draft genome sequence of Colletotrichum sublineola, a destructive pathogen of cultivated sorghum.</title>
        <authorList>
            <person name="Baroncelli R."/>
            <person name="Sanz-Martin J.M."/>
            <person name="Rech G.E."/>
            <person name="Sukno S.A."/>
            <person name="Thon M.R."/>
        </authorList>
    </citation>
    <scope>NUCLEOTIDE SEQUENCE [LARGE SCALE GENOMIC DNA]</scope>
    <source>
        <strain evidence="2">TX430BB</strain>
    </source>
</reference>
<proteinExistence type="predicted"/>
<dbReference type="AlphaFoldDB" id="A0A066X2W2"/>
<protein>
    <submittedName>
        <fullName evidence="1">Uncharacterized protein</fullName>
    </submittedName>
</protein>
<dbReference type="HOGENOM" id="CLU_2386055_0_0_1"/>
<dbReference type="EMBL" id="JMSE01001549">
    <property type="protein sequence ID" value="KDN60076.1"/>
    <property type="molecule type" value="Genomic_DNA"/>
</dbReference>
<accession>A0A066X2W2</accession>
<name>A0A066X2W2_COLSU</name>